<dbReference type="RefSeq" id="WP_151860612.1">
    <property type="nucleotide sequence ID" value="NZ_WBZC01000015.1"/>
</dbReference>
<organism evidence="2 3">
    <name type="scientific">Alkaliphilus pronyensis</name>
    <dbReference type="NCBI Taxonomy" id="1482732"/>
    <lineage>
        <taxon>Bacteria</taxon>
        <taxon>Bacillati</taxon>
        <taxon>Bacillota</taxon>
        <taxon>Clostridia</taxon>
        <taxon>Peptostreptococcales</taxon>
        <taxon>Natronincolaceae</taxon>
        <taxon>Alkaliphilus</taxon>
    </lineage>
</organism>
<dbReference type="InterPro" id="IPR000014">
    <property type="entry name" value="PAS"/>
</dbReference>
<dbReference type="Gene3D" id="3.30.450.20">
    <property type="entry name" value="PAS domain"/>
    <property type="match status" value="4"/>
</dbReference>
<dbReference type="GO" id="GO:0006355">
    <property type="term" value="P:regulation of DNA-templated transcription"/>
    <property type="evidence" value="ECO:0007669"/>
    <property type="project" value="InterPro"/>
</dbReference>
<gene>
    <name evidence="2" type="ORF">F8154_05555</name>
</gene>
<evidence type="ECO:0000259" key="1">
    <source>
        <dbReference type="PROSITE" id="PS50112"/>
    </source>
</evidence>
<dbReference type="InterPro" id="IPR013767">
    <property type="entry name" value="PAS_fold"/>
</dbReference>
<dbReference type="Pfam" id="PF13426">
    <property type="entry name" value="PAS_9"/>
    <property type="match status" value="3"/>
</dbReference>
<feature type="domain" description="PAS" evidence="1">
    <location>
        <begin position="133"/>
        <end position="178"/>
    </location>
</feature>
<dbReference type="EMBL" id="WBZC01000015">
    <property type="protein sequence ID" value="KAB3535765.1"/>
    <property type="molecule type" value="Genomic_DNA"/>
</dbReference>
<dbReference type="AlphaFoldDB" id="A0A6I0FCU4"/>
<keyword evidence="3" id="KW-1185">Reference proteome</keyword>
<dbReference type="PANTHER" id="PTHR44757">
    <property type="entry name" value="DIGUANYLATE CYCLASE DGCP"/>
    <property type="match status" value="1"/>
</dbReference>
<feature type="domain" description="PAS" evidence="1">
    <location>
        <begin position="370"/>
        <end position="415"/>
    </location>
</feature>
<dbReference type="NCBIfam" id="TIGR00229">
    <property type="entry name" value="sensory_box"/>
    <property type="match status" value="4"/>
</dbReference>
<dbReference type="OrthoDB" id="9762141at2"/>
<proteinExistence type="predicted"/>
<comment type="caution">
    <text evidence="2">The sequence shown here is derived from an EMBL/GenBank/DDBJ whole genome shotgun (WGS) entry which is preliminary data.</text>
</comment>
<dbReference type="CDD" id="cd00130">
    <property type="entry name" value="PAS"/>
    <property type="match status" value="4"/>
</dbReference>
<sequence>MDIDLYNKISFNQLKDIFPSALYIIKNSKIVDCNRAAVEIFGYQEKNEIIGLKPYDLSPEKQSNGDVSSIKGEEIIARALHEEQDMEFVWTHKKKNGDAFFARIILKNYNNTLYAVIIDIDEVQKLKKELKQRQENYQLLFENHKSMMLLVNPSTGKIIDANKSAVDYYGYSKNQLLSMRVHDINALDEEEVSRELSLAKLEKRNYFQFTHRIASNQLKDVEVHSFPVEIGNEKLLFSIIHDVSDKTHQKLMFDTLFFDSPYAVAILDKNQNIINVNRNFTNLFQYCLEDVKGKAINDFVSTKTIKAQVDKDIQLVYRGEVVRKEDKRRKKDGTLIDVEILSYPIINHNIIIGAYIIYSDISKRKSTEKQLHLYRKILESLPDGVIITELDGKIKWINKAFMKSSGYSFIQVIEKKPNLFSSGLHDKEFYENMWREIKEKGSWQGTIYNKNKRGSVIQQVLNINGIEDENNRIIYYVGIYKA</sequence>
<dbReference type="SMART" id="SM00091">
    <property type="entry name" value="PAS"/>
    <property type="match status" value="4"/>
</dbReference>
<reference evidence="2 3" key="1">
    <citation type="submission" date="2019-10" db="EMBL/GenBank/DDBJ databases">
        <title>Alkaliphilus serpentinus sp. nov. and Alkaliphilus pronyensis sp. nov., two novel anaerobic alkaliphilic species isolated from the serpentinized-hosted hydrothermal field of the Prony Bay (New Caledonia).</title>
        <authorList>
            <person name="Postec A."/>
        </authorList>
    </citation>
    <scope>NUCLEOTIDE SEQUENCE [LARGE SCALE GENOMIC DNA]</scope>
    <source>
        <strain evidence="2 3">LacV</strain>
    </source>
</reference>
<evidence type="ECO:0000313" key="3">
    <source>
        <dbReference type="Proteomes" id="UP000432715"/>
    </source>
</evidence>
<dbReference type="InterPro" id="IPR052155">
    <property type="entry name" value="Biofilm_reg_signaling"/>
</dbReference>
<accession>A0A6I0FCU4</accession>
<name>A0A6I0FCU4_9FIRM</name>
<dbReference type="PROSITE" id="PS50112">
    <property type="entry name" value="PAS"/>
    <property type="match status" value="2"/>
</dbReference>
<dbReference type="SUPFAM" id="SSF55785">
    <property type="entry name" value="PYP-like sensor domain (PAS domain)"/>
    <property type="match status" value="4"/>
</dbReference>
<dbReference type="InterPro" id="IPR035965">
    <property type="entry name" value="PAS-like_dom_sf"/>
</dbReference>
<evidence type="ECO:0000313" key="2">
    <source>
        <dbReference type="EMBL" id="KAB3535765.1"/>
    </source>
</evidence>
<dbReference type="Pfam" id="PF00989">
    <property type="entry name" value="PAS"/>
    <property type="match status" value="1"/>
</dbReference>
<protein>
    <submittedName>
        <fullName evidence="2">PAS domain S-box protein</fullName>
    </submittedName>
</protein>
<dbReference type="PANTHER" id="PTHR44757:SF2">
    <property type="entry name" value="BIOFILM ARCHITECTURE MAINTENANCE PROTEIN MBAA"/>
    <property type="match status" value="1"/>
</dbReference>
<dbReference type="Proteomes" id="UP000432715">
    <property type="component" value="Unassembled WGS sequence"/>
</dbReference>